<feature type="compositionally biased region" description="Basic and acidic residues" evidence="3">
    <location>
        <begin position="1"/>
        <end position="22"/>
    </location>
</feature>
<keyword evidence="2" id="KW-0520">NAD</keyword>
<protein>
    <submittedName>
        <fullName evidence="5">NADH-cytochrome b-5 reductase</fullName>
    </submittedName>
</protein>
<organism evidence="5 6">
    <name type="scientific">Colletotrichum zoysiae</name>
    <dbReference type="NCBI Taxonomy" id="1216348"/>
    <lineage>
        <taxon>Eukaryota</taxon>
        <taxon>Fungi</taxon>
        <taxon>Dikarya</taxon>
        <taxon>Ascomycota</taxon>
        <taxon>Pezizomycotina</taxon>
        <taxon>Sordariomycetes</taxon>
        <taxon>Hypocreomycetidae</taxon>
        <taxon>Glomerellales</taxon>
        <taxon>Glomerellaceae</taxon>
        <taxon>Colletotrichum</taxon>
        <taxon>Colletotrichum graminicola species complex</taxon>
    </lineage>
</organism>
<dbReference type="PANTHER" id="PTHR46505:SF1">
    <property type="entry name" value="OXIDOREDUCTASE NAD-BINDING DOMAIN-CONTAINING PROTEIN 1"/>
    <property type="match status" value="1"/>
</dbReference>
<name>A0AAD9HAA8_9PEZI</name>
<evidence type="ECO:0000259" key="4">
    <source>
        <dbReference type="PROSITE" id="PS51384"/>
    </source>
</evidence>
<dbReference type="GO" id="GO:0016491">
    <property type="term" value="F:oxidoreductase activity"/>
    <property type="evidence" value="ECO:0007669"/>
    <property type="project" value="UniProtKB-KW"/>
</dbReference>
<sequence>MKHTSSKDSHIERTAAEPRDPSLHTVSLNRVEEVNESIRLFRLGICEGSSIKFFPGQWLDTFVPGVPKPGGFTITSPPSMATLPSSAYLELAVQYSPSNPPAIWLWGHPVDGNDAGHNHNSEKEPVQLRVRVGGSFVWPPRSIDLAPVRRVVLVAGGVGINPLMSILSHLAESGGDRYDVQLLYSTKTPAEGLESGKILFLNRLAAIYGREKVQGQLKLFLTHIQGIHGAVETVLPCNDIDVPFRRHRMTLEDIAEALGPKEEHKHAVVYVCGVPTMTDEFVGKLTSPDGLGLGREQIFCEKWW</sequence>
<evidence type="ECO:0000256" key="1">
    <source>
        <dbReference type="ARBA" id="ARBA00023002"/>
    </source>
</evidence>
<dbReference type="InterPro" id="IPR039261">
    <property type="entry name" value="FNR_nucleotide-bd"/>
</dbReference>
<feature type="domain" description="FAD-binding FR-type" evidence="4">
    <location>
        <begin position="21"/>
        <end position="139"/>
    </location>
</feature>
<feature type="region of interest" description="Disordered" evidence="3">
    <location>
        <begin position="1"/>
        <end position="23"/>
    </location>
</feature>
<reference evidence="5" key="1">
    <citation type="submission" date="2021-06" db="EMBL/GenBank/DDBJ databases">
        <title>Comparative genomics, transcriptomics and evolutionary studies reveal genomic signatures of adaptation to plant cell wall in hemibiotrophic fungi.</title>
        <authorList>
            <consortium name="DOE Joint Genome Institute"/>
            <person name="Baroncelli R."/>
            <person name="Diaz J.F."/>
            <person name="Benocci T."/>
            <person name="Peng M."/>
            <person name="Battaglia E."/>
            <person name="Haridas S."/>
            <person name="Andreopoulos W."/>
            <person name="Labutti K."/>
            <person name="Pangilinan J."/>
            <person name="Floch G.L."/>
            <person name="Makela M.R."/>
            <person name="Henrissat B."/>
            <person name="Grigoriev I.V."/>
            <person name="Crouch J.A."/>
            <person name="De Vries R.P."/>
            <person name="Sukno S.A."/>
            <person name="Thon M.R."/>
        </authorList>
    </citation>
    <scope>NUCLEOTIDE SEQUENCE</scope>
    <source>
        <strain evidence="5">MAFF235873</strain>
    </source>
</reference>
<accession>A0AAD9HAA8</accession>
<dbReference type="GO" id="GO:0005739">
    <property type="term" value="C:mitochondrion"/>
    <property type="evidence" value="ECO:0007669"/>
    <property type="project" value="TreeGrafter"/>
</dbReference>
<keyword evidence="6" id="KW-1185">Reference proteome</keyword>
<evidence type="ECO:0000313" key="6">
    <source>
        <dbReference type="Proteomes" id="UP001232148"/>
    </source>
</evidence>
<dbReference type="PANTHER" id="PTHR46505">
    <property type="entry name" value="OXIDOREDUCTASE NAD-BINDING DOMAIN-CONTAINING PROTEIN 1"/>
    <property type="match status" value="1"/>
</dbReference>
<dbReference type="Proteomes" id="UP001232148">
    <property type="component" value="Unassembled WGS sequence"/>
</dbReference>
<dbReference type="Gene3D" id="3.40.50.80">
    <property type="entry name" value="Nucleotide-binding domain of ferredoxin-NADP reductase (FNR) module"/>
    <property type="match status" value="1"/>
</dbReference>
<dbReference type="SUPFAM" id="SSF52343">
    <property type="entry name" value="Ferredoxin reductase-like, C-terminal NADP-linked domain"/>
    <property type="match status" value="1"/>
</dbReference>
<evidence type="ECO:0000256" key="2">
    <source>
        <dbReference type="ARBA" id="ARBA00023027"/>
    </source>
</evidence>
<evidence type="ECO:0000313" key="5">
    <source>
        <dbReference type="EMBL" id="KAK2024681.1"/>
    </source>
</evidence>
<dbReference type="EMBL" id="MU842957">
    <property type="protein sequence ID" value="KAK2024681.1"/>
    <property type="molecule type" value="Genomic_DNA"/>
</dbReference>
<evidence type="ECO:0000256" key="3">
    <source>
        <dbReference type="SAM" id="MobiDB-lite"/>
    </source>
</evidence>
<dbReference type="InterPro" id="IPR017938">
    <property type="entry name" value="Riboflavin_synthase-like_b-brl"/>
</dbReference>
<dbReference type="PROSITE" id="PS51384">
    <property type="entry name" value="FAD_FR"/>
    <property type="match status" value="1"/>
</dbReference>
<dbReference type="Gene3D" id="2.40.30.10">
    <property type="entry name" value="Translation factors"/>
    <property type="match status" value="1"/>
</dbReference>
<dbReference type="InterPro" id="IPR017927">
    <property type="entry name" value="FAD-bd_FR_type"/>
</dbReference>
<proteinExistence type="predicted"/>
<dbReference type="CDD" id="cd00322">
    <property type="entry name" value="FNR_like"/>
    <property type="match status" value="1"/>
</dbReference>
<gene>
    <name evidence="5" type="ORF">LX32DRAFT_675840</name>
</gene>
<dbReference type="AlphaFoldDB" id="A0AAD9HAA8"/>
<comment type="caution">
    <text evidence="5">The sequence shown here is derived from an EMBL/GenBank/DDBJ whole genome shotgun (WGS) entry which is preliminary data.</text>
</comment>
<keyword evidence="1" id="KW-0560">Oxidoreductase</keyword>
<dbReference type="SUPFAM" id="SSF63380">
    <property type="entry name" value="Riboflavin synthase domain-like"/>
    <property type="match status" value="1"/>
</dbReference>
<dbReference type="InterPro" id="IPR052128">
    <property type="entry name" value="Oxidoreductase_NAD-binding"/>
</dbReference>